<reference evidence="6 7" key="1">
    <citation type="submission" date="2016-03" db="EMBL/GenBank/DDBJ databases">
        <title>Microsymbionts genomes from the relict species Vavilovia formosa (Stev.) Fed.</title>
        <authorList>
            <person name="Kopat V."/>
            <person name="Chirak E."/>
            <person name="Kimeklis A."/>
            <person name="Andronov E."/>
        </authorList>
    </citation>
    <scope>NUCLEOTIDE SEQUENCE [LARGE SCALE GENOMIC DNA]</scope>
    <source>
        <strain evidence="6 7">Vaf07</strain>
    </source>
</reference>
<feature type="transmembrane region" description="Helical" evidence="4">
    <location>
        <begin position="61"/>
        <end position="79"/>
    </location>
</feature>
<dbReference type="Gene3D" id="1.20.1250.20">
    <property type="entry name" value="MFS general substrate transporter like domains"/>
    <property type="match status" value="1"/>
</dbReference>
<feature type="transmembrane region" description="Helical" evidence="4">
    <location>
        <begin position="115"/>
        <end position="142"/>
    </location>
</feature>
<evidence type="ECO:0000256" key="2">
    <source>
        <dbReference type="ARBA" id="ARBA00022989"/>
    </source>
</evidence>
<comment type="caution">
    <text evidence="6">The sequence shown here is derived from an EMBL/GenBank/DDBJ whole genome shotgun (WGS) entry which is preliminary data.</text>
</comment>
<dbReference type="InterPro" id="IPR050327">
    <property type="entry name" value="Proton-linked_MCT"/>
</dbReference>
<sequence length="418" mass="43409">MQTHAMAETDPADETSLRYMGWRIVAALFLVQISIFGFGLYGQGVYVAELRRLNDWPTGLIATGSTLCLVLGSLLSMFVSDLLRWIGPRSLVLAGVAALATGLVLLASADSLLHLYAGFVVLALAWVGLGTITAAAIVGAWFDRKRGLAISLTFTGATFSGILLMPGLVLLVEATGFRHALDIAAAVLAIVLVPVVAIMVRFPRAGERRIAEAVHAAPPLSRADLLRDPGFWSLTAPFAFAILVQVAFIVHQISILTPVIGFQSAGGAVSLTTAMSLVGRITLGLVADRVAPRRAAAVSILSQAAALSVLGLSTSTTGLFLACAVFGFSMGNLITLPALIVQREFPSNAFSVVLGLSIGIAGVINACGPATMGLLRDITGGYATPIFIGVAIQVASALAVLAAPRGTHAAVVLDRRMS</sequence>
<dbReference type="AlphaFoldDB" id="A0A163ZZS7"/>
<feature type="transmembrane region" description="Helical" evidence="4">
    <location>
        <begin position="183"/>
        <end position="202"/>
    </location>
</feature>
<feature type="transmembrane region" description="Helical" evidence="4">
    <location>
        <begin position="260"/>
        <end position="283"/>
    </location>
</feature>
<dbReference type="InterPro" id="IPR011701">
    <property type="entry name" value="MFS"/>
</dbReference>
<dbReference type="InterPro" id="IPR036259">
    <property type="entry name" value="MFS_trans_sf"/>
</dbReference>
<dbReference type="InterPro" id="IPR020846">
    <property type="entry name" value="MFS_dom"/>
</dbReference>
<feature type="domain" description="Major facilitator superfamily (MFS) profile" evidence="5">
    <location>
        <begin position="20"/>
        <end position="407"/>
    </location>
</feature>
<keyword evidence="7" id="KW-1185">Reference proteome</keyword>
<name>A0A163ZZS7_9BRAD</name>
<dbReference type="PANTHER" id="PTHR11360:SF290">
    <property type="entry name" value="MONOCARBOXYLATE MFS PERMEASE"/>
    <property type="match status" value="1"/>
</dbReference>
<feature type="transmembrane region" description="Helical" evidence="4">
    <location>
        <begin position="295"/>
        <end position="313"/>
    </location>
</feature>
<dbReference type="Pfam" id="PF07690">
    <property type="entry name" value="MFS_1"/>
    <property type="match status" value="1"/>
</dbReference>
<evidence type="ECO:0000256" key="4">
    <source>
        <dbReference type="SAM" id="Phobius"/>
    </source>
</evidence>
<evidence type="ECO:0000259" key="5">
    <source>
        <dbReference type="PROSITE" id="PS50850"/>
    </source>
</evidence>
<dbReference type="GO" id="GO:0022857">
    <property type="term" value="F:transmembrane transporter activity"/>
    <property type="evidence" value="ECO:0007669"/>
    <property type="project" value="InterPro"/>
</dbReference>
<feature type="transmembrane region" description="Helical" evidence="4">
    <location>
        <begin position="231"/>
        <end position="254"/>
    </location>
</feature>
<dbReference type="CDD" id="cd17355">
    <property type="entry name" value="MFS_YcxA_like"/>
    <property type="match status" value="1"/>
</dbReference>
<protein>
    <recommendedName>
        <fullName evidence="5">Major facilitator superfamily (MFS) profile domain-containing protein</fullName>
    </recommendedName>
</protein>
<evidence type="ECO:0000313" key="7">
    <source>
        <dbReference type="Proteomes" id="UP000076574"/>
    </source>
</evidence>
<organism evidence="6 7">
    <name type="scientific">Tardiphaga robiniae</name>
    <dbReference type="NCBI Taxonomy" id="943830"/>
    <lineage>
        <taxon>Bacteria</taxon>
        <taxon>Pseudomonadati</taxon>
        <taxon>Pseudomonadota</taxon>
        <taxon>Alphaproteobacteria</taxon>
        <taxon>Hyphomicrobiales</taxon>
        <taxon>Nitrobacteraceae</taxon>
        <taxon>Tardiphaga</taxon>
    </lineage>
</organism>
<dbReference type="PROSITE" id="PS50850">
    <property type="entry name" value="MFS"/>
    <property type="match status" value="1"/>
</dbReference>
<keyword evidence="2 4" id="KW-1133">Transmembrane helix</keyword>
<feature type="transmembrane region" description="Helical" evidence="4">
    <location>
        <begin position="319"/>
        <end position="340"/>
    </location>
</feature>
<proteinExistence type="predicted"/>
<dbReference type="STRING" id="943830.A4A58_24685"/>
<accession>A0A163ZZS7</accession>
<dbReference type="PANTHER" id="PTHR11360">
    <property type="entry name" value="MONOCARBOXYLATE TRANSPORTER"/>
    <property type="match status" value="1"/>
</dbReference>
<keyword evidence="3 4" id="KW-0472">Membrane</keyword>
<gene>
    <name evidence="6" type="ORF">A4A58_24685</name>
</gene>
<feature type="transmembrane region" description="Helical" evidence="4">
    <location>
        <begin position="381"/>
        <end position="403"/>
    </location>
</feature>
<dbReference type="Proteomes" id="UP000076574">
    <property type="component" value="Unassembled WGS sequence"/>
</dbReference>
<dbReference type="EMBL" id="LVYV01000006">
    <property type="protein sequence ID" value="KZD24050.1"/>
    <property type="molecule type" value="Genomic_DNA"/>
</dbReference>
<feature type="transmembrane region" description="Helical" evidence="4">
    <location>
        <begin position="352"/>
        <end position="375"/>
    </location>
</feature>
<feature type="transmembrane region" description="Helical" evidence="4">
    <location>
        <begin position="91"/>
        <end position="109"/>
    </location>
</feature>
<feature type="transmembrane region" description="Helical" evidence="4">
    <location>
        <begin position="21"/>
        <end position="41"/>
    </location>
</feature>
<dbReference type="SUPFAM" id="SSF103473">
    <property type="entry name" value="MFS general substrate transporter"/>
    <property type="match status" value="1"/>
</dbReference>
<evidence type="ECO:0000313" key="6">
    <source>
        <dbReference type="EMBL" id="KZD24050.1"/>
    </source>
</evidence>
<evidence type="ECO:0000256" key="3">
    <source>
        <dbReference type="ARBA" id="ARBA00023136"/>
    </source>
</evidence>
<evidence type="ECO:0000256" key="1">
    <source>
        <dbReference type="ARBA" id="ARBA00022692"/>
    </source>
</evidence>
<feature type="transmembrane region" description="Helical" evidence="4">
    <location>
        <begin position="149"/>
        <end position="171"/>
    </location>
</feature>
<keyword evidence="1 4" id="KW-0812">Transmembrane</keyword>